<dbReference type="Pfam" id="PF07993">
    <property type="entry name" value="NAD_binding_4"/>
    <property type="match status" value="1"/>
</dbReference>
<dbReference type="Proteomes" id="UP001235939">
    <property type="component" value="Chromosome 17"/>
</dbReference>
<evidence type="ECO:0000259" key="6">
    <source>
        <dbReference type="Pfam" id="PF07993"/>
    </source>
</evidence>
<evidence type="ECO:0000256" key="3">
    <source>
        <dbReference type="ARBA" id="ARBA00023098"/>
    </source>
</evidence>
<dbReference type="Pfam" id="PF03015">
    <property type="entry name" value="Sterile"/>
    <property type="match status" value="1"/>
</dbReference>
<evidence type="ECO:0000256" key="4">
    <source>
        <dbReference type="RuleBase" id="RU363097"/>
    </source>
</evidence>
<protein>
    <recommendedName>
        <fullName evidence="4">Fatty acyl-CoA reductase</fullName>
        <ecNumber evidence="4">1.2.1.84</ecNumber>
    </recommendedName>
</protein>
<comment type="similarity">
    <text evidence="1 4">Belongs to the fatty acyl-CoA reductase family.</text>
</comment>
<proteinExistence type="inferred from homology"/>
<keyword evidence="4" id="KW-0521">NADP</keyword>
<evidence type="ECO:0000256" key="1">
    <source>
        <dbReference type="ARBA" id="ARBA00005928"/>
    </source>
</evidence>
<accession>A0ABY6LD21</accession>
<dbReference type="SUPFAM" id="SSF51735">
    <property type="entry name" value="NAD(P)-binding Rossmann-fold domains"/>
    <property type="match status" value="1"/>
</dbReference>
<evidence type="ECO:0000259" key="5">
    <source>
        <dbReference type="Pfam" id="PF03015"/>
    </source>
</evidence>
<dbReference type="InterPro" id="IPR013120">
    <property type="entry name" value="FAR_NAD-bd"/>
</dbReference>
<name>A0ABY6LD21_9ARAC</name>
<reference evidence="7 8" key="1">
    <citation type="submission" date="2022-01" db="EMBL/GenBank/DDBJ databases">
        <title>A chromosomal length assembly of Cordylochernes scorpioides.</title>
        <authorList>
            <person name="Zeh D."/>
            <person name="Zeh J."/>
        </authorList>
    </citation>
    <scope>NUCLEOTIDE SEQUENCE [LARGE SCALE GENOMIC DNA]</scope>
    <source>
        <strain evidence="7">IN4F17</strain>
        <tissue evidence="7">Whole Body</tissue>
    </source>
</reference>
<keyword evidence="4" id="KW-0560">Oxidoreductase</keyword>
<dbReference type="InterPro" id="IPR036291">
    <property type="entry name" value="NAD(P)-bd_dom_sf"/>
</dbReference>
<keyword evidence="8" id="KW-1185">Reference proteome</keyword>
<evidence type="ECO:0000256" key="2">
    <source>
        <dbReference type="ARBA" id="ARBA00022516"/>
    </source>
</evidence>
<feature type="domain" description="Fatty acyl-CoA reductase C-terminal" evidence="5">
    <location>
        <begin position="321"/>
        <end position="383"/>
    </location>
</feature>
<gene>
    <name evidence="7" type="ORF">LAZ67_17001112</name>
</gene>
<dbReference type="EC" id="1.2.1.84" evidence="4"/>
<dbReference type="InterPro" id="IPR033640">
    <property type="entry name" value="FAR_C"/>
</dbReference>
<keyword evidence="3 4" id="KW-0443">Lipid metabolism</keyword>
<sequence length="394" mass="43929">MIIMVVFQVFDGVRGENPELLQKLVPVQGDLTLPGLGISEADQETLTSCVSVVFHSGATVKFDEPLKSSVEVNVVGTRRVLEFCHKIRKLQVRSWLHRYLSSTTCVCAHQALVHLSTAYSNCDRREIDEVVYPSPVPPQKVIEAVDWLDDETLTSITPHLIKNKPNAYTYTKALAENLLVEERGQLPVAVVRPSIVTAAWQEPLPGWVDNMNGPTGIIVASMKGIFSSMHCDRSCVADLIPVDIVINLVIAVACYTAMDKSSEVAVYNCTSGNLNRLTWGRLADVGFPVIRAHPATGVLGVPRGNLRDSRLANWYCILAHHLIPAYLLDLGLLLTRQRPRFVKIYSRLHRAEDTLHFFTTNQWRFTSNNVVALFDRLSDSDKKVRSSHSTVSLF</sequence>
<keyword evidence="2 4" id="KW-0444">Lipid biosynthesis</keyword>
<organism evidence="7 8">
    <name type="scientific">Cordylochernes scorpioides</name>
    <dbReference type="NCBI Taxonomy" id="51811"/>
    <lineage>
        <taxon>Eukaryota</taxon>
        <taxon>Metazoa</taxon>
        <taxon>Ecdysozoa</taxon>
        <taxon>Arthropoda</taxon>
        <taxon>Chelicerata</taxon>
        <taxon>Arachnida</taxon>
        <taxon>Pseudoscorpiones</taxon>
        <taxon>Cheliferoidea</taxon>
        <taxon>Chernetidae</taxon>
        <taxon>Cordylochernes</taxon>
    </lineage>
</organism>
<dbReference type="PANTHER" id="PTHR11011">
    <property type="entry name" value="MALE STERILITY PROTEIN 2-RELATED"/>
    <property type="match status" value="1"/>
</dbReference>
<evidence type="ECO:0000313" key="7">
    <source>
        <dbReference type="EMBL" id="UYV79094.1"/>
    </source>
</evidence>
<dbReference type="CDD" id="cd09071">
    <property type="entry name" value="FAR_C"/>
    <property type="match status" value="1"/>
</dbReference>
<feature type="domain" description="Thioester reductase (TE)" evidence="6">
    <location>
        <begin position="15"/>
        <end position="248"/>
    </location>
</feature>
<evidence type="ECO:0000313" key="8">
    <source>
        <dbReference type="Proteomes" id="UP001235939"/>
    </source>
</evidence>
<dbReference type="Gene3D" id="3.40.50.720">
    <property type="entry name" value="NAD(P)-binding Rossmann-like Domain"/>
    <property type="match status" value="1"/>
</dbReference>
<dbReference type="InterPro" id="IPR026055">
    <property type="entry name" value="FAR"/>
</dbReference>
<dbReference type="CDD" id="cd05236">
    <property type="entry name" value="FAR-N_SDR_e"/>
    <property type="match status" value="1"/>
</dbReference>
<dbReference type="EMBL" id="CP092879">
    <property type="protein sequence ID" value="UYV79094.1"/>
    <property type="molecule type" value="Genomic_DNA"/>
</dbReference>
<dbReference type="PANTHER" id="PTHR11011:SF116">
    <property type="entry name" value="FATTY ACYL-COA REDUCTASE CG5065-RELATED"/>
    <property type="match status" value="1"/>
</dbReference>
<comment type="function">
    <text evidence="4">Catalyzes the reduction of fatty acyl-CoA to fatty alcohols.</text>
</comment>
<comment type="catalytic activity">
    <reaction evidence="4">
        <text>a long-chain fatty acyl-CoA + 2 NADPH + 2 H(+) = a long-chain primary fatty alcohol + 2 NADP(+) + CoA</text>
        <dbReference type="Rhea" id="RHEA:52716"/>
        <dbReference type="ChEBI" id="CHEBI:15378"/>
        <dbReference type="ChEBI" id="CHEBI:57287"/>
        <dbReference type="ChEBI" id="CHEBI:57783"/>
        <dbReference type="ChEBI" id="CHEBI:58349"/>
        <dbReference type="ChEBI" id="CHEBI:77396"/>
        <dbReference type="ChEBI" id="CHEBI:83139"/>
        <dbReference type="EC" id="1.2.1.84"/>
    </reaction>
</comment>